<dbReference type="SUPFAM" id="SSF143120">
    <property type="entry name" value="YefM-like"/>
    <property type="match status" value="1"/>
</dbReference>
<gene>
    <name evidence="2" type="ORF">H5S09_06130</name>
</gene>
<evidence type="ECO:0000313" key="3">
    <source>
        <dbReference type="Proteomes" id="UP000517106"/>
    </source>
</evidence>
<keyword evidence="3" id="KW-1185">Reference proteome</keyword>
<organism evidence="2 3">
    <name type="scientific">Limosilactobacillus rudii</name>
    <dbReference type="NCBI Taxonomy" id="2759755"/>
    <lineage>
        <taxon>Bacteria</taxon>
        <taxon>Bacillati</taxon>
        <taxon>Bacillota</taxon>
        <taxon>Bacilli</taxon>
        <taxon>Lactobacillales</taxon>
        <taxon>Lactobacillaceae</taxon>
        <taxon>Limosilactobacillus</taxon>
    </lineage>
</organism>
<evidence type="ECO:0000256" key="1">
    <source>
        <dbReference type="ARBA" id="ARBA00009981"/>
    </source>
</evidence>
<protein>
    <submittedName>
        <fullName evidence="2">Type II toxin-antitoxin system Phd/YefM family antitoxin</fullName>
    </submittedName>
</protein>
<dbReference type="EMBL" id="JACIVA010000046">
    <property type="protein sequence ID" value="MBB1097514.1"/>
    <property type="molecule type" value="Genomic_DNA"/>
</dbReference>
<dbReference type="InterPro" id="IPR036165">
    <property type="entry name" value="YefM-like_sf"/>
</dbReference>
<reference evidence="2 3" key="1">
    <citation type="submission" date="2020-07" db="EMBL/GenBank/DDBJ databases">
        <title>Description of Limosilactobacillus balticus sp. nov., Limosilactobacillus agrestis sp. nov., Limosilactobacillus albertensis sp. nov., Limosilactobacillus rudii sp. nov., Limosilactobacillus fastidiosus sp. nov., five novel Limosilactobacillus species isolated from the vertebrate gastrointestinal tract, and proposal of 6 subspecies of Limosilactobacillus reuteri adapted to the gastrointestinal tract of specific vertebrate hosts.</title>
        <authorList>
            <person name="Li F."/>
            <person name="Cheng C."/>
            <person name="Zheng J."/>
            <person name="Quevedo R.M."/>
            <person name="Li J."/>
            <person name="Roos S."/>
            <person name="Gaenzle M.G."/>
            <person name="Walter J."/>
        </authorList>
    </citation>
    <scope>NUCLEOTIDE SEQUENCE [LARGE SCALE GENOMIC DNA]</scope>
    <source>
        <strain evidence="2 3">STM2_1</strain>
    </source>
</reference>
<dbReference type="NCBIfam" id="TIGR01552">
    <property type="entry name" value="phd_fam"/>
    <property type="match status" value="1"/>
</dbReference>
<dbReference type="Proteomes" id="UP000517106">
    <property type="component" value="Unassembled WGS sequence"/>
</dbReference>
<evidence type="ECO:0000313" key="2">
    <source>
        <dbReference type="EMBL" id="MBB1097514.1"/>
    </source>
</evidence>
<dbReference type="AlphaFoldDB" id="A0A7W3YMI9"/>
<sequence>MMKMSIKPVSALRDYNKLLKEVDPDNPVFLTKNGYGKYAIVDIEEYERFVNGMKLLKDLQNASTEDGLYTMDEVFGETDK</sequence>
<accession>A0A7W3YMI9</accession>
<comment type="similarity">
    <text evidence="1">Belongs to the phD/YefM antitoxin family.</text>
</comment>
<proteinExistence type="inferred from homology"/>
<dbReference type="RefSeq" id="WP_182596244.1">
    <property type="nucleotide sequence ID" value="NZ_JACIVA010000046.1"/>
</dbReference>
<comment type="caution">
    <text evidence="2">The sequence shown here is derived from an EMBL/GenBank/DDBJ whole genome shotgun (WGS) entry which is preliminary data.</text>
</comment>
<name>A0A7W3YMI9_9LACO</name>